<keyword evidence="3 5" id="KW-0949">S-adenosyl-L-methionine</keyword>
<gene>
    <name evidence="7" type="ORF">SAMN05421508_107234</name>
</gene>
<feature type="domain" description="SAM-dependent MTase RsmB/NOP-type" evidence="6">
    <location>
        <begin position="191"/>
        <end position="473"/>
    </location>
</feature>
<dbReference type="Gene3D" id="3.30.70.1170">
    <property type="entry name" value="Sun protein, domain 3"/>
    <property type="match status" value="1"/>
</dbReference>
<keyword evidence="1 5" id="KW-0489">Methyltransferase</keyword>
<keyword evidence="4 5" id="KW-0694">RNA-binding</keyword>
<keyword evidence="2 5" id="KW-0808">Transferase</keyword>
<reference evidence="7 8" key="1">
    <citation type="submission" date="2017-09" db="EMBL/GenBank/DDBJ databases">
        <authorList>
            <person name="Ehlers B."/>
            <person name="Leendertz F.H."/>
        </authorList>
    </citation>
    <scope>NUCLEOTIDE SEQUENCE [LARGE SCALE GENOMIC DNA]</scope>
    <source>
        <strain evidence="7 8">USBA 140</strain>
    </source>
</reference>
<dbReference type="EMBL" id="OCNJ01000007">
    <property type="protein sequence ID" value="SOD98182.1"/>
    <property type="molecule type" value="Genomic_DNA"/>
</dbReference>
<evidence type="ECO:0000256" key="3">
    <source>
        <dbReference type="ARBA" id="ARBA00022691"/>
    </source>
</evidence>
<dbReference type="InterPro" id="IPR054728">
    <property type="entry name" value="RsmB-like_ferredoxin"/>
</dbReference>
<accession>A0A286GRR2</accession>
<evidence type="ECO:0000313" key="7">
    <source>
        <dbReference type="EMBL" id="SOD98182.1"/>
    </source>
</evidence>
<feature type="binding site" evidence="5">
    <location>
        <position position="353"/>
    </location>
    <ligand>
        <name>S-adenosyl-L-methionine</name>
        <dbReference type="ChEBI" id="CHEBI:59789"/>
    </ligand>
</feature>
<evidence type="ECO:0000259" key="6">
    <source>
        <dbReference type="PROSITE" id="PS51686"/>
    </source>
</evidence>
<feature type="binding site" evidence="5">
    <location>
        <position position="306"/>
    </location>
    <ligand>
        <name>S-adenosyl-L-methionine</name>
        <dbReference type="ChEBI" id="CHEBI:59789"/>
    </ligand>
</feature>
<sequence length="474" mass="52331">MPRPVRGRDGAGGMPYIPPSISFCRNGSPFMHNAARLQAAIELLAEIEAVPRPADGTASAYFRDRRFIGSKDRRAISDRVWGVLRRWAKLTWWLHWGAMRTGRDIKLTARHRVLADLMITDHLKADEDLIGLFTSDRHCPDRLSNSEMAIARAIQGRPQWSKDMPPAVRFEVPDWIWSRFAGLYGEEAERELSAMLDEAPVDLRVNTLKTDRATAAAALEAEGVRVEPTRLSPLGLRVRSGRVNLGGLKLFNDGLVEVQDEGSQLVALLTDARPGMAVVDFCAGAGGKTLGLAAAMANKGRLVACDVSEGRLERSAVRLKRAGAHNVTRRVLSSEQDKWVKRQARTYDRVLADAPCTGTGTWRRNPDARWRLTAEHLEDLKGRQASILQSAARLVKPGGRLVYATCSVLPEENRGQIDAFLAQHAETFRLKSVGEVWAEVIGSPTCPGDGETLRLTPCRDDTDGFFVAVLERTA</sequence>
<dbReference type="SUPFAM" id="SSF53335">
    <property type="entry name" value="S-adenosyl-L-methionine-dependent methyltransferases"/>
    <property type="match status" value="1"/>
</dbReference>
<dbReference type="InterPro" id="IPR029063">
    <property type="entry name" value="SAM-dependent_MTases_sf"/>
</dbReference>
<dbReference type="Pfam" id="PF01189">
    <property type="entry name" value="Methyltr_RsmB-F"/>
    <property type="match status" value="1"/>
</dbReference>
<dbReference type="GO" id="GO:0003723">
    <property type="term" value="F:RNA binding"/>
    <property type="evidence" value="ECO:0007669"/>
    <property type="project" value="UniProtKB-UniRule"/>
</dbReference>
<dbReference type="Proteomes" id="UP000219621">
    <property type="component" value="Unassembled WGS sequence"/>
</dbReference>
<dbReference type="PROSITE" id="PS51686">
    <property type="entry name" value="SAM_MT_RSMB_NOP"/>
    <property type="match status" value="1"/>
</dbReference>
<protein>
    <submittedName>
        <fullName evidence="7">16S rRNA (Cytosine967-C5)-methyltransferase</fullName>
    </submittedName>
</protein>
<evidence type="ECO:0000256" key="4">
    <source>
        <dbReference type="ARBA" id="ARBA00022884"/>
    </source>
</evidence>
<comment type="caution">
    <text evidence="5">Lacks conserved residue(s) required for the propagation of feature annotation.</text>
</comment>
<organism evidence="7 8">
    <name type="scientific">Caenispirillum bisanense</name>
    <dbReference type="NCBI Taxonomy" id="414052"/>
    <lineage>
        <taxon>Bacteria</taxon>
        <taxon>Pseudomonadati</taxon>
        <taxon>Pseudomonadota</taxon>
        <taxon>Alphaproteobacteria</taxon>
        <taxon>Rhodospirillales</taxon>
        <taxon>Novispirillaceae</taxon>
        <taxon>Caenispirillum</taxon>
    </lineage>
</organism>
<dbReference type="AlphaFoldDB" id="A0A286GRR2"/>
<dbReference type="CDD" id="cd02440">
    <property type="entry name" value="AdoMet_MTases"/>
    <property type="match status" value="1"/>
</dbReference>
<dbReference type="GO" id="GO:0001510">
    <property type="term" value="P:RNA methylation"/>
    <property type="evidence" value="ECO:0007669"/>
    <property type="project" value="InterPro"/>
</dbReference>
<dbReference type="PANTHER" id="PTHR22807">
    <property type="entry name" value="NOP2 YEAST -RELATED NOL1/NOP2/FMU SUN DOMAIN-CONTAINING"/>
    <property type="match status" value="1"/>
</dbReference>
<dbReference type="Pfam" id="PF22458">
    <property type="entry name" value="RsmF-B_ferredox"/>
    <property type="match status" value="1"/>
</dbReference>
<dbReference type="PANTHER" id="PTHR22807:SF53">
    <property type="entry name" value="RIBOSOMAL RNA SMALL SUBUNIT METHYLTRANSFERASE B-RELATED"/>
    <property type="match status" value="1"/>
</dbReference>
<evidence type="ECO:0000256" key="5">
    <source>
        <dbReference type="PROSITE-ProRule" id="PRU01023"/>
    </source>
</evidence>
<dbReference type="InterPro" id="IPR023267">
    <property type="entry name" value="RCMT"/>
</dbReference>
<proteinExistence type="inferred from homology"/>
<name>A0A286GRR2_9PROT</name>
<dbReference type="GO" id="GO:0008173">
    <property type="term" value="F:RNA methyltransferase activity"/>
    <property type="evidence" value="ECO:0007669"/>
    <property type="project" value="InterPro"/>
</dbReference>
<feature type="active site" description="Nucleophile" evidence="5">
    <location>
        <position position="406"/>
    </location>
</feature>
<dbReference type="InterPro" id="IPR049560">
    <property type="entry name" value="MeTrfase_RsmB-F_NOP2_cat"/>
</dbReference>
<evidence type="ECO:0000256" key="1">
    <source>
        <dbReference type="ARBA" id="ARBA00022603"/>
    </source>
</evidence>
<evidence type="ECO:0000313" key="8">
    <source>
        <dbReference type="Proteomes" id="UP000219621"/>
    </source>
</evidence>
<keyword evidence="8" id="KW-1185">Reference proteome</keyword>
<evidence type="ECO:0000256" key="2">
    <source>
        <dbReference type="ARBA" id="ARBA00022679"/>
    </source>
</evidence>
<dbReference type="InterPro" id="IPR001678">
    <property type="entry name" value="MeTrfase_RsmB-F_NOP2_dom"/>
</dbReference>
<dbReference type="Gene3D" id="3.40.50.150">
    <property type="entry name" value="Vaccinia Virus protein VP39"/>
    <property type="match status" value="1"/>
</dbReference>
<comment type="similarity">
    <text evidence="5">Belongs to the class I-like SAM-binding methyltransferase superfamily. RsmB/NOP family.</text>
</comment>
<dbReference type="PRINTS" id="PR02008">
    <property type="entry name" value="RCMTFAMILY"/>
</dbReference>